<accession>A0ABR7XQV0</accession>
<sequence length="259" mass="29538">MKIVSSKSNSILALLFIGLISCEQNLKNNQDKQSTEIIEPSKKENVTVVKPDPPIINIEIEKINKDQFSSAKQQEKFSKPAEKVIDYKTVQKQLAGIVDFYEADGYLGINKINFRNGALVEDEEQLRECSFVAYFPADDILLLEGGHTTDVSFNLGTGQSTYDAGNPGTATVSPRGEYRLNRVFEGQQCFEHFIQKKQRGKFQKIAGLNEIFEKKTGKWLCVIEKEFWTDDHTLYFGLVAEYKDDGNEYEYYKVKITDK</sequence>
<dbReference type="RefSeq" id="WP_190313300.1">
    <property type="nucleotide sequence ID" value="NZ_JACNYL010000002.1"/>
</dbReference>
<dbReference type="PROSITE" id="PS51257">
    <property type="entry name" value="PROKAR_LIPOPROTEIN"/>
    <property type="match status" value="1"/>
</dbReference>
<keyword evidence="2" id="KW-1185">Reference proteome</keyword>
<dbReference type="Proteomes" id="UP000651112">
    <property type="component" value="Unassembled WGS sequence"/>
</dbReference>
<proteinExistence type="predicted"/>
<dbReference type="EMBL" id="JACNYL010000002">
    <property type="protein sequence ID" value="MBD1421545.1"/>
    <property type="molecule type" value="Genomic_DNA"/>
</dbReference>
<evidence type="ECO:0008006" key="3">
    <source>
        <dbReference type="Google" id="ProtNLM"/>
    </source>
</evidence>
<organism evidence="1 2">
    <name type="scientific">Sphingobacterium chuzhouense</name>
    <dbReference type="NCBI Taxonomy" id="1742264"/>
    <lineage>
        <taxon>Bacteria</taxon>
        <taxon>Pseudomonadati</taxon>
        <taxon>Bacteroidota</taxon>
        <taxon>Sphingobacteriia</taxon>
        <taxon>Sphingobacteriales</taxon>
        <taxon>Sphingobacteriaceae</taxon>
        <taxon>Sphingobacterium</taxon>
    </lineage>
</organism>
<comment type="caution">
    <text evidence="1">The sequence shown here is derived from an EMBL/GenBank/DDBJ whole genome shotgun (WGS) entry which is preliminary data.</text>
</comment>
<evidence type="ECO:0000313" key="2">
    <source>
        <dbReference type="Proteomes" id="UP000651112"/>
    </source>
</evidence>
<evidence type="ECO:0000313" key="1">
    <source>
        <dbReference type="EMBL" id="MBD1421545.1"/>
    </source>
</evidence>
<protein>
    <recommendedName>
        <fullName evidence="3">Lipoprotein</fullName>
    </recommendedName>
</protein>
<gene>
    <name evidence="1" type="ORF">H8B21_08190</name>
</gene>
<name>A0ABR7XQV0_9SPHI</name>
<reference evidence="1 2" key="1">
    <citation type="submission" date="2020-08" db="EMBL/GenBank/DDBJ databases">
        <title>Sphingobacterium sp. DN00404 isolated from aquaculture water.</title>
        <authorList>
            <person name="Zhang M."/>
        </authorList>
    </citation>
    <scope>NUCLEOTIDE SEQUENCE [LARGE SCALE GENOMIC DNA]</scope>
    <source>
        <strain evidence="1 2">KCTC 42746</strain>
    </source>
</reference>